<dbReference type="PROSITE" id="PS50088">
    <property type="entry name" value="ANK_REPEAT"/>
    <property type="match status" value="1"/>
</dbReference>
<feature type="region of interest" description="Disordered" evidence="11">
    <location>
        <begin position="393"/>
        <end position="438"/>
    </location>
</feature>
<feature type="compositionally biased region" description="Basic residues" evidence="11">
    <location>
        <begin position="293"/>
        <end position="302"/>
    </location>
</feature>
<feature type="repeat" description="ANK" evidence="9">
    <location>
        <begin position="125"/>
        <end position="157"/>
    </location>
</feature>
<proteinExistence type="predicted"/>
<dbReference type="AlphaFoldDB" id="A0A7S2SU33"/>
<dbReference type="SUPFAM" id="SSF48403">
    <property type="entry name" value="Ankyrin repeat"/>
    <property type="match status" value="1"/>
</dbReference>
<evidence type="ECO:0000256" key="8">
    <source>
        <dbReference type="ARBA" id="ARBA00030802"/>
    </source>
</evidence>
<dbReference type="InterPro" id="IPR036770">
    <property type="entry name" value="Ankyrin_rpt-contain_sf"/>
</dbReference>
<feature type="region of interest" description="Disordered" evidence="11">
    <location>
        <begin position="47"/>
        <end position="70"/>
    </location>
</feature>
<evidence type="ECO:0000256" key="3">
    <source>
        <dbReference type="ARBA" id="ARBA00022553"/>
    </source>
</evidence>
<accession>A0A7S2SU33</accession>
<evidence type="ECO:0000256" key="6">
    <source>
        <dbReference type="ARBA" id="ARBA00023242"/>
    </source>
</evidence>
<dbReference type="InterPro" id="IPR002110">
    <property type="entry name" value="Ankyrin_rpt"/>
</dbReference>
<dbReference type="PROSITE" id="PS50297">
    <property type="entry name" value="ANK_REP_REGION"/>
    <property type="match status" value="1"/>
</dbReference>
<evidence type="ECO:0000256" key="4">
    <source>
        <dbReference type="ARBA" id="ARBA00022737"/>
    </source>
</evidence>
<gene>
    <name evidence="12" type="ORF">RMAR1173_LOCUS19957</name>
</gene>
<name>A0A7S2SU33_9STRA</name>
<reference evidence="12" key="1">
    <citation type="submission" date="2021-01" db="EMBL/GenBank/DDBJ databases">
        <authorList>
            <person name="Corre E."/>
            <person name="Pelletier E."/>
            <person name="Niang G."/>
            <person name="Scheremetjew M."/>
            <person name="Finn R."/>
            <person name="Kale V."/>
            <person name="Holt S."/>
            <person name="Cochrane G."/>
            <person name="Meng A."/>
            <person name="Brown T."/>
            <person name="Cohen L."/>
        </authorList>
    </citation>
    <scope>NUCLEOTIDE SEQUENCE</scope>
    <source>
        <strain evidence="12">CCMP1243</strain>
    </source>
</reference>
<evidence type="ECO:0000256" key="11">
    <source>
        <dbReference type="SAM" id="MobiDB-lite"/>
    </source>
</evidence>
<feature type="region of interest" description="Disordered" evidence="11">
    <location>
        <begin position="1"/>
        <end position="21"/>
    </location>
</feature>
<evidence type="ECO:0000256" key="2">
    <source>
        <dbReference type="ARBA" id="ARBA00014259"/>
    </source>
</evidence>
<dbReference type="PANTHER" id="PTHR15263:SF1">
    <property type="entry name" value="NF-KAPPA-B INHIBITOR-LIKE PROTEIN 1"/>
    <property type="match status" value="1"/>
</dbReference>
<feature type="region of interest" description="Disordered" evidence="11">
    <location>
        <begin position="279"/>
        <end position="356"/>
    </location>
</feature>
<keyword evidence="5 9" id="KW-0040">ANK repeat</keyword>
<evidence type="ECO:0000256" key="1">
    <source>
        <dbReference type="ARBA" id="ARBA00004123"/>
    </source>
</evidence>
<dbReference type="GO" id="GO:0005634">
    <property type="term" value="C:nucleus"/>
    <property type="evidence" value="ECO:0007669"/>
    <property type="project" value="UniProtKB-SubCell"/>
</dbReference>
<evidence type="ECO:0000256" key="10">
    <source>
        <dbReference type="SAM" id="Coils"/>
    </source>
</evidence>
<dbReference type="GO" id="GO:0043124">
    <property type="term" value="P:negative regulation of canonical NF-kappaB signal transduction"/>
    <property type="evidence" value="ECO:0007669"/>
    <property type="project" value="InterPro"/>
</dbReference>
<feature type="compositionally biased region" description="Basic and acidic residues" evidence="11">
    <location>
        <begin position="10"/>
        <end position="21"/>
    </location>
</feature>
<protein>
    <recommendedName>
        <fullName evidence="2">NF-kappa-B inhibitor-like protein 1</fullName>
    </recommendedName>
    <alternativeName>
        <fullName evidence="7">Inhibitor of kappa B-like protein</fullName>
    </alternativeName>
    <alternativeName>
        <fullName evidence="8">Nuclear factor of kappa light polypeptide gene enhancer in B-cells inhibitor-like 1</fullName>
    </alternativeName>
</protein>
<comment type="subcellular location">
    <subcellularLocation>
        <location evidence="1">Nucleus</location>
    </subcellularLocation>
</comment>
<feature type="coiled-coil region" evidence="10">
    <location>
        <begin position="167"/>
        <end position="215"/>
    </location>
</feature>
<organism evidence="12">
    <name type="scientific">Rhizochromulina marina</name>
    <dbReference type="NCBI Taxonomy" id="1034831"/>
    <lineage>
        <taxon>Eukaryota</taxon>
        <taxon>Sar</taxon>
        <taxon>Stramenopiles</taxon>
        <taxon>Ochrophyta</taxon>
        <taxon>Dictyochophyceae</taxon>
        <taxon>Rhizochromulinales</taxon>
        <taxon>Rhizochromulina</taxon>
    </lineage>
</organism>
<keyword evidence="4" id="KW-0677">Repeat</keyword>
<dbReference type="PANTHER" id="PTHR15263">
    <property type="entry name" value="I-KAPPA-B-LIKE PROTEIN IKBL"/>
    <property type="match status" value="1"/>
</dbReference>
<sequence>MKRKRKSQHHGGEDSSRERLQRRLRKLATLIRLGADEAQVNRKLSKVLKAASSHPAAPGSPSEQHGDHSAESRVLNLMVSEALENCLYVAAATGNLSAASILLRPSKRMAKLGIRIDVNRLHPETGSTALHSACMLQDGALAALLLRHGADSSRKDLHQETPVDLGLEELITAHENSILEAEAARRQHEQEQRQMEALKQERELARKNWQDKLAEASAYDAMDGESQGIWGGGWDSDVEAQAELGRAPGGDWFASIASARLDKLRREEAEAWSRRQAAAAEKYGEKLGAGDTRRRKHGRRKLYGPMQSSSKDERGSKSAASSSSEEEANEKGSEPRRAKSRPHTSPGATDGSWADGGAATGNLAAMRHYTRSQARTADSAAWEAFVHLYSAEDSGGAGDVDEGTRPRISEDSVPWPSAGDSDPLALTRPVDGPEQDARATSGEVKLLVRALLRRWHPDKFVPKWQAFLEPEARDTILRRVNRVAQALNEALVGAR</sequence>
<keyword evidence="6" id="KW-0539">Nucleus</keyword>
<dbReference type="EMBL" id="HBHJ01030163">
    <property type="protein sequence ID" value="CAD9708965.1"/>
    <property type="molecule type" value="Transcribed_RNA"/>
</dbReference>
<keyword evidence="10" id="KW-0175">Coiled coil</keyword>
<dbReference type="Pfam" id="PF00023">
    <property type="entry name" value="Ank"/>
    <property type="match status" value="1"/>
</dbReference>
<feature type="compositionally biased region" description="Low complexity" evidence="11">
    <location>
        <begin position="50"/>
        <end position="62"/>
    </location>
</feature>
<evidence type="ECO:0000256" key="9">
    <source>
        <dbReference type="PROSITE-ProRule" id="PRU00023"/>
    </source>
</evidence>
<keyword evidence="3" id="KW-0597">Phosphoprotein</keyword>
<evidence type="ECO:0000313" key="12">
    <source>
        <dbReference type="EMBL" id="CAD9708965.1"/>
    </source>
</evidence>
<dbReference type="Gene3D" id="1.25.40.20">
    <property type="entry name" value="Ankyrin repeat-containing domain"/>
    <property type="match status" value="1"/>
</dbReference>
<evidence type="ECO:0000256" key="5">
    <source>
        <dbReference type="ARBA" id="ARBA00023043"/>
    </source>
</evidence>
<dbReference type="InterPro" id="IPR038753">
    <property type="entry name" value="NFKBIL1"/>
</dbReference>
<evidence type="ECO:0000256" key="7">
    <source>
        <dbReference type="ARBA" id="ARBA00030621"/>
    </source>
</evidence>